<feature type="transmembrane region" description="Helical" evidence="1">
    <location>
        <begin position="52"/>
        <end position="72"/>
    </location>
</feature>
<sequence>MFKRLKREDHDEIAFRVLLAFLLMFAGLRAYLWFEYSNHVPSLSIFIREIHVHHFAVGITVLAIAGYIALVAPYFRRKIAWLYGAGLALAFDEFSMWLKLNDDYWTRTSITAVVLIGGFFVNIIYFKNFWARAWRTTRFVNPLYPVVKHIYARVERAREHALARFSEHFNISRR</sequence>
<accession>A0A1F7UP47</accession>
<comment type="caution">
    <text evidence="2">The sequence shown here is derived from an EMBL/GenBank/DDBJ whole genome shotgun (WGS) entry which is preliminary data.</text>
</comment>
<dbReference type="STRING" id="1802401.A3B21_01725"/>
<keyword evidence="1" id="KW-1133">Transmembrane helix</keyword>
<keyword evidence="1" id="KW-0472">Membrane</keyword>
<evidence type="ECO:0000313" key="2">
    <source>
        <dbReference type="EMBL" id="OGL80073.1"/>
    </source>
</evidence>
<evidence type="ECO:0000313" key="3">
    <source>
        <dbReference type="Proteomes" id="UP000176897"/>
    </source>
</evidence>
<gene>
    <name evidence="2" type="ORF">A3B21_01725</name>
</gene>
<feature type="transmembrane region" description="Helical" evidence="1">
    <location>
        <begin position="104"/>
        <end position="126"/>
    </location>
</feature>
<feature type="transmembrane region" description="Helical" evidence="1">
    <location>
        <begin position="79"/>
        <end position="98"/>
    </location>
</feature>
<keyword evidence="1" id="KW-0812">Transmembrane</keyword>
<dbReference type="EMBL" id="MGEJ01000014">
    <property type="protein sequence ID" value="OGL80073.1"/>
    <property type="molecule type" value="Genomic_DNA"/>
</dbReference>
<proteinExistence type="predicted"/>
<reference evidence="2 3" key="1">
    <citation type="journal article" date="2016" name="Nat. Commun.">
        <title>Thousands of microbial genomes shed light on interconnected biogeochemical processes in an aquifer system.</title>
        <authorList>
            <person name="Anantharaman K."/>
            <person name="Brown C.T."/>
            <person name="Hug L.A."/>
            <person name="Sharon I."/>
            <person name="Castelle C.J."/>
            <person name="Probst A.J."/>
            <person name="Thomas B.C."/>
            <person name="Singh A."/>
            <person name="Wilkins M.J."/>
            <person name="Karaoz U."/>
            <person name="Brodie E.L."/>
            <person name="Williams K.H."/>
            <person name="Hubbard S.S."/>
            <person name="Banfield J.F."/>
        </authorList>
    </citation>
    <scope>NUCLEOTIDE SEQUENCE [LARGE SCALE GENOMIC DNA]</scope>
</reference>
<organism evidence="2 3">
    <name type="scientific">Candidatus Uhrbacteria bacterium RIFCSPLOWO2_01_FULL_47_24</name>
    <dbReference type="NCBI Taxonomy" id="1802401"/>
    <lineage>
        <taxon>Bacteria</taxon>
        <taxon>Candidatus Uhriibacteriota</taxon>
    </lineage>
</organism>
<protein>
    <submittedName>
        <fullName evidence="2">Uncharacterized protein</fullName>
    </submittedName>
</protein>
<evidence type="ECO:0000256" key="1">
    <source>
        <dbReference type="SAM" id="Phobius"/>
    </source>
</evidence>
<name>A0A1F7UP47_9BACT</name>
<dbReference type="AlphaFoldDB" id="A0A1F7UP47"/>
<feature type="transmembrane region" description="Helical" evidence="1">
    <location>
        <begin position="13"/>
        <end position="32"/>
    </location>
</feature>
<dbReference type="Proteomes" id="UP000176897">
    <property type="component" value="Unassembled WGS sequence"/>
</dbReference>